<keyword evidence="1" id="KW-0472">Membrane</keyword>
<organism evidence="2 3">
    <name type="scientific">Dactylosporangium aurantiacum</name>
    <dbReference type="NCBI Taxonomy" id="35754"/>
    <lineage>
        <taxon>Bacteria</taxon>
        <taxon>Bacillati</taxon>
        <taxon>Actinomycetota</taxon>
        <taxon>Actinomycetes</taxon>
        <taxon>Micromonosporales</taxon>
        <taxon>Micromonosporaceae</taxon>
        <taxon>Dactylosporangium</taxon>
    </lineage>
</organism>
<keyword evidence="1" id="KW-1133">Transmembrane helix</keyword>
<feature type="transmembrane region" description="Helical" evidence="1">
    <location>
        <begin position="101"/>
        <end position="122"/>
    </location>
</feature>
<feature type="transmembrane region" description="Helical" evidence="1">
    <location>
        <begin position="35"/>
        <end position="55"/>
    </location>
</feature>
<keyword evidence="3" id="KW-1185">Reference proteome</keyword>
<evidence type="ECO:0000256" key="1">
    <source>
        <dbReference type="SAM" id="Phobius"/>
    </source>
</evidence>
<evidence type="ECO:0000313" key="2">
    <source>
        <dbReference type="EMBL" id="UWZ53965.1"/>
    </source>
</evidence>
<feature type="transmembrane region" description="Helical" evidence="1">
    <location>
        <begin position="142"/>
        <end position="160"/>
    </location>
</feature>
<gene>
    <name evidence="2" type="ORF">Daura_47045</name>
</gene>
<dbReference type="EMBL" id="CP073767">
    <property type="protein sequence ID" value="UWZ53965.1"/>
    <property type="molecule type" value="Genomic_DNA"/>
</dbReference>
<dbReference type="Proteomes" id="UP001058003">
    <property type="component" value="Chromosome"/>
</dbReference>
<feature type="transmembrane region" description="Helical" evidence="1">
    <location>
        <begin position="172"/>
        <end position="193"/>
    </location>
</feature>
<dbReference type="KEGG" id="daur:Daura_47045"/>
<feature type="transmembrane region" description="Helical" evidence="1">
    <location>
        <begin position="61"/>
        <end position="80"/>
    </location>
</feature>
<accession>A0A9Q9MGN3</accession>
<name>A0A9Q9MGN3_9ACTN</name>
<feature type="transmembrane region" description="Helical" evidence="1">
    <location>
        <begin position="205"/>
        <end position="226"/>
    </location>
</feature>
<reference evidence="2" key="1">
    <citation type="submission" date="2021-04" db="EMBL/GenBank/DDBJ databases">
        <title>Dactylosporangium aurantiacum NRRL B-8018 full assembly.</title>
        <authorList>
            <person name="Hartkoorn R.C."/>
            <person name="Beaudoing E."/>
            <person name="Hot D."/>
        </authorList>
    </citation>
    <scope>NUCLEOTIDE SEQUENCE</scope>
    <source>
        <strain evidence="2">NRRL B-8018</strain>
    </source>
</reference>
<dbReference type="RefSeq" id="WP_052386235.1">
    <property type="nucleotide sequence ID" value="NZ_CP073767.1"/>
</dbReference>
<proteinExistence type="predicted"/>
<evidence type="ECO:0008006" key="4">
    <source>
        <dbReference type="Google" id="ProtNLM"/>
    </source>
</evidence>
<protein>
    <recommendedName>
        <fullName evidence="4">ABC transporter</fullName>
    </recommendedName>
</protein>
<evidence type="ECO:0000313" key="3">
    <source>
        <dbReference type="Proteomes" id="UP001058003"/>
    </source>
</evidence>
<sequence length="235" mass="23604">MTRLAFGAPSTRRTPLLGALAFVVPTLRSTRTTPLLGALAVGLAIVAVPAATTVTLSPDNLAVLLRLGAACAAVGLVFLFDDPAKPTTATAPAPAWRGLALRALAATAAAALWWTAAVIVTVTGAEAGNADNLPLRGLALEAATFAALAVTAAVVAWRFTPRGVVSPAAAPAVLAAVAALAFVPRAAAVFVPVASPGWDAAHLRLGFLLAACLAAAIIAATLPPTVRRPPPRRSR</sequence>
<keyword evidence="1" id="KW-0812">Transmembrane</keyword>
<dbReference type="AlphaFoldDB" id="A0A9Q9MGN3"/>